<dbReference type="InterPro" id="IPR014371">
    <property type="entry name" value="Oat_ACAT_DAG_ARE"/>
</dbReference>
<organism evidence="12 13">
    <name type="scientific">Zophobas morio</name>
    <dbReference type="NCBI Taxonomy" id="2755281"/>
    <lineage>
        <taxon>Eukaryota</taxon>
        <taxon>Metazoa</taxon>
        <taxon>Ecdysozoa</taxon>
        <taxon>Arthropoda</taxon>
        <taxon>Hexapoda</taxon>
        <taxon>Insecta</taxon>
        <taxon>Pterygota</taxon>
        <taxon>Neoptera</taxon>
        <taxon>Endopterygota</taxon>
        <taxon>Coleoptera</taxon>
        <taxon>Polyphaga</taxon>
        <taxon>Cucujiformia</taxon>
        <taxon>Tenebrionidae</taxon>
        <taxon>Zophobas</taxon>
    </lineage>
</organism>
<evidence type="ECO:0000256" key="11">
    <source>
        <dbReference type="SAM" id="Phobius"/>
    </source>
</evidence>
<evidence type="ECO:0000256" key="2">
    <source>
        <dbReference type="ARBA" id="ARBA00009010"/>
    </source>
</evidence>
<feature type="active site" evidence="10">
    <location>
        <position position="355"/>
    </location>
</feature>
<evidence type="ECO:0000256" key="10">
    <source>
        <dbReference type="PIRSR" id="PIRSR000439-1"/>
    </source>
</evidence>
<feature type="transmembrane region" description="Helical" evidence="11">
    <location>
        <begin position="78"/>
        <end position="97"/>
    </location>
</feature>
<evidence type="ECO:0000256" key="3">
    <source>
        <dbReference type="ARBA" id="ARBA00022679"/>
    </source>
</evidence>
<dbReference type="Pfam" id="PF03062">
    <property type="entry name" value="MBOAT"/>
    <property type="match status" value="1"/>
</dbReference>
<feature type="transmembrane region" description="Helical" evidence="11">
    <location>
        <begin position="35"/>
        <end position="53"/>
    </location>
</feature>
<keyword evidence="4 11" id="KW-0812">Transmembrane</keyword>
<keyword evidence="5 9" id="KW-0256">Endoplasmic reticulum</keyword>
<protein>
    <recommendedName>
        <fullName evidence="9">O-acyltransferase</fullName>
    </recommendedName>
</protein>
<name>A0AA38MHU8_9CUCU</name>
<evidence type="ECO:0000256" key="7">
    <source>
        <dbReference type="ARBA" id="ARBA00023136"/>
    </source>
</evidence>
<dbReference type="EMBL" id="JALNTZ010000004">
    <property type="protein sequence ID" value="KAJ3656574.1"/>
    <property type="molecule type" value="Genomic_DNA"/>
</dbReference>
<dbReference type="Proteomes" id="UP001168821">
    <property type="component" value="Unassembled WGS sequence"/>
</dbReference>
<dbReference type="PIRSF" id="PIRSF000439">
    <property type="entry name" value="Oat_ACAT_DAG_ARE"/>
    <property type="match status" value="1"/>
</dbReference>
<dbReference type="PANTHER" id="PTHR10408:SF8">
    <property type="entry name" value="O-ACYLTRANSFERASE"/>
    <property type="match status" value="1"/>
</dbReference>
<sequence length="444" mass="52030">MEIKNGVQKKSSRKEFTIRDAPLTTKFENSEDGKTIYNIFVVIFAILLMYSGFDEYTKTGKVRLSLHLIWIGFKKLDLAILFWFISNTLACLSYACFKFWAKVRPTLEPEGQKVWDKIWITISFLYYFYFLYGLQTLGHTVKFGKSSATFIFVEQVRLLMKQHAFIRTNIPRVLLVKMHTETNLQLPNFGKFLYFMFAPTMIYRDEYPRTPQIRWNFVFYNIAEIFAVLWFSAIVMDRFLVSTFQDICLRQFALGEIITPIFTNVVPGLTFTLFSCYVVLHAFQNAFAEVLRFGDRMFYKEWWNSKSLADYHRTWNILVQDWLYTYVYKEVYEVIIPKNKQAASFVVFLLSAVVHEWTMINVFRFFLPINLIIFLTTGAVFGAMGILGAQWGNLLFLYGLAIGLSIEANLFALESYAHDNCPLNENVTSMEFYIPRFITCGCIK</sequence>
<feature type="transmembrane region" description="Helical" evidence="11">
    <location>
        <begin position="261"/>
        <end position="283"/>
    </location>
</feature>
<evidence type="ECO:0000256" key="4">
    <source>
        <dbReference type="ARBA" id="ARBA00022692"/>
    </source>
</evidence>
<evidence type="ECO:0000313" key="13">
    <source>
        <dbReference type="Proteomes" id="UP001168821"/>
    </source>
</evidence>
<feature type="transmembrane region" description="Helical" evidence="11">
    <location>
        <begin position="184"/>
        <end position="203"/>
    </location>
</feature>
<evidence type="ECO:0000256" key="6">
    <source>
        <dbReference type="ARBA" id="ARBA00022989"/>
    </source>
</evidence>
<comment type="caution">
    <text evidence="12">The sequence shown here is derived from an EMBL/GenBank/DDBJ whole genome shotgun (WGS) entry which is preliminary data.</text>
</comment>
<gene>
    <name evidence="12" type="ORF">Zmor_015643</name>
</gene>
<reference evidence="12" key="1">
    <citation type="journal article" date="2023" name="G3 (Bethesda)">
        <title>Whole genome assemblies of Zophobas morio and Tenebrio molitor.</title>
        <authorList>
            <person name="Kaur S."/>
            <person name="Stinson S.A."/>
            <person name="diCenzo G.C."/>
        </authorList>
    </citation>
    <scope>NUCLEOTIDE SEQUENCE</scope>
    <source>
        <strain evidence="12">QUZm001</strain>
    </source>
</reference>
<dbReference type="InterPro" id="IPR004299">
    <property type="entry name" value="MBOAT_fam"/>
</dbReference>
<feature type="transmembrane region" description="Helical" evidence="11">
    <location>
        <begin position="366"/>
        <end position="387"/>
    </location>
</feature>
<evidence type="ECO:0000256" key="9">
    <source>
        <dbReference type="PIRNR" id="PIRNR000439"/>
    </source>
</evidence>
<keyword evidence="8 9" id="KW-0012">Acyltransferase</keyword>
<accession>A0AA38MHU8</accession>
<comment type="similarity">
    <text evidence="2 9">Belongs to the membrane-bound acyltransferase family. Sterol o-acyltransferase subfamily.</text>
</comment>
<dbReference type="PANTHER" id="PTHR10408">
    <property type="entry name" value="STEROL O-ACYLTRANSFERASE"/>
    <property type="match status" value="1"/>
</dbReference>
<feature type="transmembrane region" description="Helical" evidence="11">
    <location>
        <begin position="394"/>
        <end position="413"/>
    </location>
</feature>
<proteinExistence type="inferred from homology"/>
<dbReference type="GO" id="GO:0008374">
    <property type="term" value="F:O-acyltransferase activity"/>
    <property type="evidence" value="ECO:0007669"/>
    <property type="project" value="InterPro"/>
</dbReference>
<dbReference type="GO" id="GO:0005789">
    <property type="term" value="C:endoplasmic reticulum membrane"/>
    <property type="evidence" value="ECO:0007669"/>
    <property type="project" value="UniProtKB-SubCell"/>
</dbReference>
<keyword evidence="13" id="KW-1185">Reference proteome</keyword>
<evidence type="ECO:0000256" key="1">
    <source>
        <dbReference type="ARBA" id="ARBA00004477"/>
    </source>
</evidence>
<keyword evidence="7 9" id="KW-0472">Membrane</keyword>
<dbReference type="GO" id="GO:0008203">
    <property type="term" value="P:cholesterol metabolic process"/>
    <property type="evidence" value="ECO:0007669"/>
    <property type="project" value="TreeGrafter"/>
</dbReference>
<keyword evidence="3 9" id="KW-0808">Transferase</keyword>
<dbReference type="AlphaFoldDB" id="A0AA38MHU8"/>
<keyword evidence="6 11" id="KW-1133">Transmembrane helix</keyword>
<evidence type="ECO:0000313" key="12">
    <source>
        <dbReference type="EMBL" id="KAJ3656574.1"/>
    </source>
</evidence>
<evidence type="ECO:0000256" key="5">
    <source>
        <dbReference type="ARBA" id="ARBA00022824"/>
    </source>
</evidence>
<feature type="transmembrane region" description="Helical" evidence="11">
    <location>
        <begin position="215"/>
        <end position="236"/>
    </location>
</feature>
<feature type="transmembrane region" description="Helical" evidence="11">
    <location>
        <begin position="118"/>
        <end position="137"/>
    </location>
</feature>
<comment type="subcellular location">
    <subcellularLocation>
        <location evidence="1 9">Endoplasmic reticulum membrane</location>
        <topology evidence="1 9">Multi-pass membrane protein</topology>
    </subcellularLocation>
</comment>
<evidence type="ECO:0000256" key="8">
    <source>
        <dbReference type="ARBA" id="ARBA00023315"/>
    </source>
</evidence>